<keyword evidence="3" id="KW-1185">Reference proteome</keyword>
<name>A0A1G7CUS9_9FLAO</name>
<dbReference type="Pfam" id="PF00156">
    <property type="entry name" value="Pribosyltran"/>
    <property type="match status" value="1"/>
</dbReference>
<evidence type="ECO:0000259" key="1">
    <source>
        <dbReference type="Pfam" id="PF00156"/>
    </source>
</evidence>
<dbReference type="STRING" id="641691.SAMN05421636_10538"/>
<dbReference type="GO" id="GO:0016740">
    <property type="term" value="F:transferase activity"/>
    <property type="evidence" value="ECO:0007669"/>
    <property type="project" value="UniProtKB-KW"/>
</dbReference>
<protein>
    <submittedName>
        <fullName evidence="2">Phosphoribosyl transferase domain-containing protein</fullName>
    </submittedName>
</protein>
<dbReference type="Proteomes" id="UP000199109">
    <property type="component" value="Unassembled WGS sequence"/>
</dbReference>
<organism evidence="2 3">
    <name type="scientific">Pricia antarctica</name>
    <dbReference type="NCBI Taxonomy" id="641691"/>
    <lineage>
        <taxon>Bacteria</taxon>
        <taxon>Pseudomonadati</taxon>
        <taxon>Bacteroidota</taxon>
        <taxon>Flavobacteriia</taxon>
        <taxon>Flavobacteriales</taxon>
        <taxon>Flavobacteriaceae</taxon>
        <taxon>Pricia</taxon>
    </lineage>
</organism>
<proteinExistence type="predicted"/>
<keyword evidence="2" id="KW-0808">Transferase</keyword>
<evidence type="ECO:0000313" key="3">
    <source>
        <dbReference type="Proteomes" id="UP000199109"/>
    </source>
</evidence>
<dbReference type="CDD" id="cd06223">
    <property type="entry name" value="PRTases_typeI"/>
    <property type="match status" value="1"/>
</dbReference>
<sequence>MGGRKPTPLKDKILIVIDDGIATGNTILSTIQMLSDEKPKKIVVAVPVAPPIAIQKLQDSPFIDEIVCLLTRANFQAVGQFYENFEQVDDREVKRLLKTMEVIVP</sequence>
<dbReference type="Gene3D" id="3.40.50.2020">
    <property type="match status" value="1"/>
</dbReference>
<feature type="domain" description="Phosphoribosyltransferase" evidence="1">
    <location>
        <begin position="9"/>
        <end position="54"/>
    </location>
</feature>
<dbReference type="SUPFAM" id="SSF53271">
    <property type="entry name" value="PRTase-like"/>
    <property type="match status" value="1"/>
</dbReference>
<dbReference type="EMBL" id="FNAO01000005">
    <property type="protein sequence ID" value="SDE42983.1"/>
    <property type="molecule type" value="Genomic_DNA"/>
</dbReference>
<dbReference type="InterPro" id="IPR000836">
    <property type="entry name" value="PRTase_dom"/>
</dbReference>
<dbReference type="AlphaFoldDB" id="A0A1G7CUS9"/>
<reference evidence="2 3" key="1">
    <citation type="submission" date="2016-10" db="EMBL/GenBank/DDBJ databases">
        <authorList>
            <person name="de Groot N.N."/>
        </authorList>
    </citation>
    <scope>NUCLEOTIDE SEQUENCE [LARGE SCALE GENOMIC DNA]</scope>
    <source>
        <strain evidence="2 3">DSM 23421</strain>
    </source>
</reference>
<evidence type="ECO:0000313" key="2">
    <source>
        <dbReference type="EMBL" id="SDE42983.1"/>
    </source>
</evidence>
<accession>A0A1G7CUS9</accession>
<gene>
    <name evidence="2" type="ORF">SAMN05421636_10538</name>
</gene>
<dbReference type="InterPro" id="IPR029057">
    <property type="entry name" value="PRTase-like"/>
</dbReference>